<comment type="caution">
    <text evidence="2">The sequence shown here is derived from an EMBL/GenBank/DDBJ whole genome shotgun (WGS) entry which is preliminary data.</text>
</comment>
<keyword evidence="3" id="KW-1185">Reference proteome</keyword>
<accession>A0AAD6VN73</accession>
<dbReference type="AlphaFoldDB" id="A0AAD6VN73"/>
<dbReference type="Proteomes" id="UP001219525">
    <property type="component" value="Unassembled WGS sequence"/>
</dbReference>
<proteinExistence type="predicted"/>
<organism evidence="2 3">
    <name type="scientific">Mycena pura</name>
    <dbReference type="NCBI Taxonomy" id="153505"/>
    <lineage>
        <taxon>Eukaryota</taxon>
        <taxon>Fungi</taxon>
        <taxon>Dikarya</taxon>
        <taxon>Basidiomycota</taxon>
        <taxon>Agaricomycotina</taxon>
        <taxon>Agaricomycetes</taxon>
        <taxon>Agaricomycetidae</taxon>
        <taxon>Agaricales</taxon>
        <taxon>Marasmiineae</taxon>
        <taxon>Mycenaceae</taxon>
        <taxon>Mycena</taxon>
    </lineage>
</organism>
<feature type="region of interest" description="Disordered" evidence="1">
    <location>
        <begin position="220"/>
        <end position="260"/>
    </location>
</feature>
<reference evidence="2" key="1">
    <citation type="submission" date="2023-03" db="EMBL/GenBank/DDBJ databases">
        <title>Massive genome expansion in bonnet fungi (Mycena s.s.) driven by repeated elements and novel gene families across ecological guilds.</title>
        <authorList>
            <consortium name="Lawrence Berkeley National Laboratory"/>
            <person name="Harder C.B."/>
            <person name="Miyauchi S."/>
            <person name="Viragh M."/>
            <person name="Kuo A."/>
            <person name="Thoen E."/>
            <person name="Andreopoulos B."/>
            <person name="Lu D."/>
            <person name="Skrede I."/>
            <person name="Drula E."/>
            <person name="Henrissat B."/>
            <person name="Morin E."/>
            <person name="Kohler A."/>
            <person name="Barry K."/>
            <person name="LaButti K."/>
            <person name="Morin E."/>
            <person name="Salamov A."/>
            <person name="Lipzen A."/>
            <person name="Mereny Z."/>
            <person name="Hegedus B."/>
            <person name="Baldrian P."/>
            <person name="Stursova M."/>
            <person name="Weitz H."/>
            <person name="Taylor A."/>
            <person name="Grigoriev I.V."/>
            <person name="Nagy L.G."/>
            <person name="Martin F."/>
            <person name="Kauserud H."/>
        </authorList>
    </citation>
    <scope>NUCLEOTIDE SEQUENCE</scope>
    <source>
        <strain evidence="2">9144</strain>
    </source>
</reference>
<name>A0AAD6VN73_9AGAR</name>
<evidence type="ECO:0000256" key="1">
    <source>
        <dbReference type="SAM" id="MobiDB-lite"/>
    </source>
</evidence>
<dbReference type="EMBL" id="JARJCW010000019">
    <property type="protein sequence ID" value="KAJ7214548.1"/>
    <property type="molecule type" value="Genomic_DNA"/>
</dbReference>
<gene>
    <name evidence="2" type="ORF">GGX14DRAFT_392570</name>
</gene>
<evidence type="ECO:0000313" key="2">
    <source>
        <dbReference type="EMBL" id="KAJ7214548.1"/>
    </source>
</evidence>
<evidence type="ECO:0000313" key="3">
    <source>
        <dbReference type="Proteomes" id="UP001219525"/>
    </source>
</evidence>
<protein>
    <submittedName>
        <fullName evidence="2">Uncharacterized protein</fullName>
    </submittedName>
</protein>
<sequence length="260" mass="28001">MSGIKCVNQFPYGDGRGTPLPADRWYAGGDRELASAVVSNSFEAVARAGGSSDSSGQWQRSTKWWHHTLLVELYQDNGGAEAPTPTGQATNSKRKIMLARYTAAETSTHGDQWHLCAEINGRVVRSSTSRQKSQGYQSDAIVRPGRKMPQAYLSFDGVAAWPEGLVPSTPAPTEPRESRAAGGQWSMWHRAGARTYDWVMRRLLHAAVLADGGGVANDERTRGRVTGGMGGALHSARRPRVFAGDARKGGTARGGASDKY</sequence>